<keyword evidence="2" id="KW-1185">Reference proteome</keyword>
<dbReference type="RefSeq" id="WP_138670530.1">
    <property type="nucleotide sequence ID" value="NZ_VCKY01000136.1"/>
</dbReference>
<dbReference type="AlphaFoldDB" id="A0A5S4F7U1"/>
<name>A0A5S4F7U1_9ACTN</name>
<protein>
    <submittedName>
        <fullName evidence="1">Uncharacterized protein</fullName>
    </submittedName>
</protein>
<accession>A0A5S4F7U1</accession>
<reference evidence="1 2" key="1">
    <citation type="submission" date="2019-05" db="EMBL/GenBank/DDBJ databases">
        <title>Draft genome sequence of Nonomuraea turkmeniaca DSM 43926.</title>
        <authorList>
            <person name="Saricaoglu S."/>
            <person name="Isik K."/>
        </authorList>
    </citation>
    <scope>NUCLEOTIDE SEQUENCE [LARGE SCALE GENOMIC DNA]</scope>
    <source>
        <strain evidence="1 2">DSM 43926</strain>
    </source>
</reference>
<dbReference type="EMBL" id="VCKY01000136">
    <property type="protein sequence ID" value="TMR12363.1"/>
    <property type="molecule type" value="Genomic_DNA"/>
</dbReference>
<gene>
    <name evidence="1" type="ORF">ETD86_32800</name>
</gene>
<comment type="caution">
    <text evidence="1">The sequence shown here is derived from an EMBL/GenBank/DDBJ whole genome shotgun (WGS) entry which is preliminary data.</text>
</comment>
<evidence type="ECO:0000313" key="1">
    <source>
        <dbReference type="EMBL" id="TMR12363.1"/>
    </source>
</evidence>
<dbReference type="Proteomes" id="UP000309128">
    <property type="component" value="Unassembled WGS sequence"/>
</dbReference>
<sequence>MSRQQYEKFCTEASIQPAPDDAIRAMAADYLAREEIDDLPDFNLFVANFHRQGIWREKRQ</sequence>
<proteinExistence type="predicted"/>
<organism evidence="1 2">
    <name type="scientific">Nonomuraea turkmeniaca</name>
    <dbReference type="NCBI Taxonomy" id="103838"/>
    <lineage>
        <taxon>Bacteria</taxon>
        <taxon>Bacillati</taxon>
        <taxon>Actinomycetota</taxon>
        <taxon>Actinomycetes</taxon>
        <taxon>Streptosporangiales</taxon>
        <taxon>Streptosporangiaceae</taxon>
        <taxon>Nonomuraea</taxon>
    </lineage>
</organism>
<evidence type="ECO:0000313" key="2">
    <source>
        <dbReference type="Proteomes" id="UP000309128"/>
    </source>
</evidence>